<dbReference type="Gene3D" id="3.40.390.10">
    <property type="entry name" value="Collagenase (Catalytic Domain)"/>
    <property type="match status" value="1"/>
</dbReference>
<sequence length="627" mass="70138">MRTLLFNSLATFLYLAVAREIVNSNDNQGYELLITRDRTSRHCHLSTVHPVSLHKALRHSPIHIETKPSRCAPNTKSPCQTDDILLVGRNLETIDSFIAQECTNNVHGPTLPSAQPQLVLSQSRTPKLDIEALPNLITGPISNRINIVFFSDGYTIKEKQKFLEDATRLALAISVNQTYAPVAPLINFWGAFTPSNESGIGVGGKPKDTVYGLYRDGTELRGVYTSKPEVASAACGSMGSQCNYPLLLGNDPLYGGLGGEFTISTASVLNGPLVLRHELGHSIIWVGDEYDGSIYFGVNAANYTKHDQNVGWDHWLPENNNPPRIERNSVPLLVYPWTMLNKSTPWSTNFKADGTFESSILRISLSGIPDESHLEISLNNTLATWKTNPVVGIDRWFYDIPMGKLENGTHELKFVLKKQGKEELAQLCSVEVIEYGNETEFNATEGYVGAFSTYSPLEYEDPGPDPDRPALHYPDTSVHEKWTTTSFRPTNEDCLMRQVAKPDFCVVCTEGLWLRLLSRVSLIDKVSFYDSAVEGADTGIELSLVELAQFRSPEEAEYLARKGTKEAYLIRWFSYGREMEKWQNATRVDVECGLVGVVEVEVEFMSSEIRKDVKGYTKDRFRLLLDC</sequence>
<evidence type="ECO:0008006" key="4">
    <source>
        <dbReference type="Google" id="ProtNLM"/>
    </source>
</evidence>
<reference evidence="2" key="1">
    <citation type="submission" date="2021-01" db="EMBL/GenBank/DDBJ databases">
        <authorList>
            <person name="Kaushik A."/>
        </authorList>
    </citation>
    <scope>NUCLEOTIDE SEQUENCE</scope>
    <source>
        <strain evidence="2">AG4-R118</strain>
    </source>
</reference>
<feature type="chain" id="PRO_5034636459" description="IgA peptidase M64-domain-containing protein" evidence="1">
    <location>
        <begin position="19"/>
        <end position="627"/>
    </location>
</feature>
<organism evidence="2 3">
    <name type="scientific">Rhizoctonia solani</name>
    <dbReference type="NCBI Taxonomy" id="456999"/>
    <lineage>
        <taxon>Eukaryota</taxon>
        <taxon>Fungi</taxon>
        <taxon>Dikarya</taxon>
        <taxon>Basidiomycota</taxon>
        <taxon>Agaricomycotina</taxon>
        <taxon>Agaricomycetes</taxon>
        <taxon>Cantharellales</taxon>
        <taxon>Ceratobasidiaceae</taxon>
        <taxon>Rhizoctonia</taxon>
    </lineage>
</organism>
<dbReference type="GO" id="GO:0008237">
    <property type="term" value="F:metallopeptidase activity"/>
    <property type="evidence" value="ECO:0007669"/>
    <property type="project" value="InterPro"/>
</dbReference>
<evidence type="ECO:0000313" key="2">
    <source>
        <dbReference type="EMBL" id="CAE6438210.1"/>
    </source>
</evidence>
<proteinExistence type="predicted"/>
<comment type="caution">
    <text evidence="2">The sequence shown here is derived from an EMBL/GenBank/DDBJ whole genome shotgun (WGS) entry which is preliminary data.</text>
</comment>
<feature type="signal peptide" evidence="1">
    <location>
        <begin position="1"/>
        <end position="18"/>
    </location>
</feature>
<dbReference type="InterPro" id="IPR024079">
    <property type="entry name" value="MetalloPept_cat_dom_sf"/>
</dbReference>
<name>A0A8H3AQL6_9AGAM</name>
<evidence type="ECO:0000256" key="1">
    <source>
        <dbReference type="SAM" id="SignalP"/>
    </source>
</evidence>
<dbReference type="InterPro" id="IPR019026">
    <property type="entry name" value="Peptidase_M64_IgA"/>
</dbReference>
<dbReference type="Pfam" id="PF09471">
    <property type="entry name" value="Peptidase_M64"/>
    <property type="match status" value="1"/>
</dbReference>
<accession>A0A8H3AQL6</accession>
<dbReference type="EMBL" id="CAJMWX010000891">
    <property type="protein sequence ID" value="CAE6438210.1"/>
    <property type="molecule type" value="Genomic_DNA"/>
</dbReference>
<gene>
    <name evidence="2" type="ORF">RDB_LOCUS45775</name>
</gene>
<protein>
    <recommendedName>
        <fullName evidence="4">IgA peptidase M64-domain-containing protein</fullName>
    </recommendedName>
</protein>
<dbReference type="Proteomes" id="UP000663888">
    <property type="component" value="Unassembled WGS sequence"/>
</dbReference>
<keyword evidence="1" id="KW-0732">Signal</keyword>
<dbReference type="AlphaFoldDB" id="A0A8H3AQL6"/>
<evidence type="ECO:0000313" key="3">
    <source>
        <dbReference type="Proteomes" id="UP000663888"/>
    </source>
</evidence>